<evidence type="ECO:0000256" key="5">
    <source>
        <dbReference type="RuleBase" id="RU003869"/>
    </source>
</evidence>
<proteinExistence type="inferred from homology"/>
<keyword evidence="4 6" id="KW-0694">RNA-binding</keyword>
<dbReference type="GO" id="GO:0003735">
    <property type="term" value="F:structural constituent of ribosome"/>
    <property type="evidence" value="ECO:0007669"/>
    <property type="project" value="UniProtKB-UniRule"/>
</dbReference>
<gene>
    <name evidence="4" type="primary">rplF</name>
    <name evidence="8" type="ORF">COU08_03200</name>
</gene>
<protein>
    <recommendedName>
        <fullName evidence="4">Large ribosomal subunit protein uL6</fullName>
    </recommendedName>
</protein>
<dbReference type="PROSITE" id="PS00525">
    <property type="entry name" value="RIBOSOMAL_L6_1"/>
    <property type="match status" value="1"/>
</dbReference>
<dbReference type="EMBL" id="PFBA01000027">
    <property type="protein sequence ID" value="PIT92291.1"/>
    <property type="molecule type" value="Genomic_DNA"/>
</dbReference>
<comment type="caution">
    <text evidence="8">The sequence shown here is derived from an EMBL/GenBank/DDBJ whole genome shotgun (WGS) entry which is preliminary data.</text>
</comment>
<evidence type="ECO:0000313" key="9">
    <source>
        <dbReference type="Proteomes" id="UP000228635"/>
    </source>
</evidence>
<keyword evidence="2 4" id="KW-0689">Ribosomal protein</keyword>
<feature type="domain" description="Large ribosomal subunit protein uL6 alpha-beta" evidence="7">
    <location>
        <begin position="91"/>
        <end position="163"/>
    </location>
</feature>
<evidence type="ECO:0000256" key="3">
    <source>
        <dbReference type="ARBA" id="ARBA00023274"/>
    </source>
</evidence>
<sequence length="181" mass="19152">MSKLGKKPIPIPSGVTVTQTAVALEFKGPQGSLLLRLLPYVSISIQNNEIHVTPLASHKQARSNFGTIAALIKNALSGVVDGFSKSLLIEGVGYRVALEGKTLVLNVGFSHSIRFPIPDGITATVDKNSITLVGIDKILVGQVAATIRKIKKPEPYKGKGIRYSDEVVQRKAGKKAAGATA</sequence>
<dbReference type="NCBIfam" id="TIGR03654">
    <property type="entry name" value="L6_bact"/>
    <property type="match status" value="1"/>
</dbReference>
<dbReference type="AlphaFoldDB" id="A0A2M6WHM9"/>
<dbReference type="PANTHER" id="PTHR11655">
    <property type="entry name" value="60S/50S RIBOSOMAL PROTEIN L6/L9"/>
    <property type="match status" value="1"/>
</dbReference>
<keyword evidence="4 6" id="KW-0699">rRNA-binding</keyword>
<dbReference type="HAMAP" id="MF_01365_B">
    <property type="entry name" value="Ribosomal_uL6_B"/>
    <property type="match status" value="1"/>
</dbReference>
<evidence type="ECO:0000256" key="2">
    <source>
        <dbReference type="ARBA" id="ARBA00022980"/>
    </source>
</evidence>
<reference evidence="9" key="1">
    <citation type="submission" date="2017-09" db="EMBL/GenBank/DDBJ databases">
        <title>Depth-based differentiation of microbial function through sediment-hosted aquifers and enrichment of novel symbionts in the deep terrestrial subsurface.</title>
        <authorList>
            <person name="Probst A.J."/>
            <person name="Ladd B."/>
            <person name="Jarett J.K."/>
            <person name="Geller-Mcgrath D.E."/>
            <person name="Sieber C.M.K."/>
            <person name="Emerson J.B."/>
            <person name="Anantharaman K."/>
            <person name="Thomas B.C."/>
            <person name="Malmstrom R."/>
            <person name="Stieglmeier M."/>
            <person name="Klingl A."/>
            <person name="Woyke T."/>
            <person name="Ryan C.M."/>
            <person name="Banfield J.F."/>
        </authorList>
    </citation>
    <scope>NUCLEOTIDE SEQUENCE [LARGE SCALE GENOMIC DNA]</scope>
</reference>
<comment type="similarity">
    <text evidence="1 4 5">Belongs to the universal ribosomal protein uL6 family.</text>
</comment>
<dbReference type="GO" id="GO:0022625">
    <property type="term" value="C:cytosolic large ribosomal subunit"/>
    <property type="evidence" value="ECO:0007669"/>
    <property type="project" value="UniProtKB-UniRule"/>
</dbReference>
<dbReference type="InterPro" id="IPR036789">
    <property type="entry name" value="Ribosomal_uL6-like_a/b-dom_sf"/>
</dbReference>
<dbReference type="PIRSF" id="PIRSF002162">
    <property type="entry name" value="Ribosomal_L6"/>
    <property type="match status" value="1"/>
</dbReference>
<dbReference type="GO" id="GO:0019843">
    <property type="term" value="F:rRNA binding"/>
    <property type="evidence" value="ECO:0007669"/>
    <property type="project" value="UniProtKB-UniRule"/>
</dbReference>
<evidence type="ECO:0000259" key="7">
    <source>
        <dbReference type="Pfam" id="PF00347"/>
    </source>
</evidence>
<dbReference type="InterPro" id="IPR002358">
    <property type="entry name" value="Ribosomal_uL6_CS"/>
</dbReference>
<evidence type="ECO:0000256" key="4">
    <source>
        <dbReference type="HAMAP-Rule" id="MF_01365"/>
    </source>
</evidence>
<dbReference type="GO" id="GO:0002181">
    <property type="term" value="P:cytoplasmic translation"/>
    <property type="evidence" value="ECO:0007669"/>
    <property type="project" value="TreeGrafter"/>
</dbReference>
<dbReference type="PANTHER" id="PTHR11655:SF14">
    <property type="entry name" value="LARGE RIBOSOMAL SUBUNIT PROTEIN UL6M"/>
    <property type="match status" value="1"/>
</dbReference>
<comment type="function">
    <text evidence="4 6">This protein binds to the 23S rRNA, and is important in its secondary structure. It is located near the subunit interface in the base of the L7/L12 stalk, and near the tRNA binding site of the peptidyltransferase center.</text>
</comment>
<dbReference type="Pfam" id="PF00347">
    <property type="entry name" value="Ribosomal_L6"/>
    <property type="match status" value="2"/>
</dbReference>
<dbReference type="InterPro" id="IPR000702">
    <property type="entry name" value="Ribosomal_uL6-like"/>
</dbReference>
<organism evidence="8 9">
    <name type="scientific">Candidatus Harrisonbacteria bacterium CG10_big_fil_rev_8_21_14_0_10_42_17</name>
    <dbReference type="NCBI Taxonomy" id="1974584"/>
    <lineage>
        <taxon>Bacteria</taxon>
        <taxon>Candidatus Harrisoniibacteriota</taxon>
    </lineage>
</organism>
<dbReference type="Gene3D" id="3.90.930.12">
    <property type="entry name" value="Ribosomal protein L6, alpha-beta domain"/>
    <property type="match status" value="2"/>
</dbReference>
<comment type="subunit">
    <text evidence="4">Part of the 50S ribosomal subunit.</text>
</comment>
<dbReference type="InterPro" id="IPR019906">
    <property type="entry name" value="Ribosomal_uL6_bac-type"/>
</dbReference>
<keyword evidence="3 4" id="KW-0687">Ribonucleoprotein</keyword>
<feature type="domain" description="Large ribosomal subunit protein uL6 alpha-beta" evidence="7">
    <location>
        <begin position="11"/>
        <end position="82"/>
    </location>
</feature>
<dbReference type="SUPFAM" id="SSF56053">
    <property type="entry name" value="Ribosomal protein L6"/>
    <property type="match status" value="2"/>
</dbReference>
<dbReference type="Proteomes" id="UP000228635">
    <property type="component" value="Unassembled WGS sequence"/>
</dbReference>
<evidence type="ECO:0000313" key="8">
    <source>
        <dbReference type="EMBL" id="PIT92291.1"/>
    </source>
</evidence>
<evidence type="ECO:0000256" key="6">
    <source>
        <dbReference type="RuleBase" id="RU003870"/>
    </source>
</evidence>
<accession>A0A2M6WHM9</accession>
<dbReference type="PRINTS" id="PR00059">
    <property type="entry name" value="RIBOSOMALL6"/>
</dbReference>
<dbReference type="InterPro" id="IPR020040">
    <property type="entry name" value="Ribosomal_uL6_a/b-dom"/>
</dbReference>
<evidence type="ECO:0000256" key="1">
    <source>
        <dbReference type="ARBA" id="ARBA00009356"/>
    </source>
</evidence>
<dbReference type="FunFam" id="3.90.930.12:FF:000001">
    <property type="entry name" value="50S ribosomal protein L6"/>
    <property type="match status" value="1"/>
</dbReference>
<name>A0A2M6WHM9_9BACT</name>